<dbReference type="InterPro" id="IPR008979">
    <property type="entry name" value="Galactose-bd-like_sf"/>
</dbReference>
<feature type="signal peptide" evidence="1">
    <location>
        <begin position="1"/>
        <end position="22"/>
    </location>
</feature>
<protein>
    <submittedName>
        <fullName evidence="2">NPCBM/NEW2 domain-containing protein</fullName>
    </submittedName>
</protein>
<comment type="caution">
    <text evidence="2">The sequence shown here is derived from an EMBL/GenBank/DDBJ whole genome shotgun (WGS) entry which is preliminary data.</text>
</comment>
<gene>
    <name evidence="2" type="ORF">IAA73_05865</name>
</gene>
<dbReference type="SUPFAM" id="SSF49785">
    <property type="entry name" value="Galactose-binding domain-like"/>
    <property type="match status" value="2"/>
</dbReference>
<dbReference type="Proteomes" id="UP000823641">
    <property type="component" value="Unassembled WGS sequence"/>
</dbReference>
<organism evidence="2 3">
    <name type="scientific">Candidatus Gallipaludibacter merdavium</name>
    <dbReference type="NCBI Taxonomy" id="2840839"/>
    <lineage>
        <taxon>Bacteria</taxon>
        <taxon>Pseudomonadati</taxon>
        <taxon>Bacteroidota</taxon>
        <taxon>Bacteroidia</taxon>
        <taxon>Bacteroidales</taxon>
        <taxon>Candidatus Gallipaludibacter</taxon>
    </lineage>
</organism>
<keyword evidence="1" id="KW-0732">Signal</keyword>
<accession>A0A9D9N4C6</accession>
<sequence length="959" mass="105597">MKRLITPLCIILLCFTTTLTQAQTRYLVKNYKPVSSLCYNVKSSMEIYGGLTWGNGFTIGNTVGPYHPGYATFQLGGQYETIKFVLGLEKGSYGGDPRIVTVYADGKKIMDEVIKVYDLHKRITLNINGVNEIKFTLVTGNGNICFAEVTLWKAGEKPRETANLISGKPEKKMLVKDILPYTMESHSALEDKGHWLVSPDSKYKSVSVGNKTYDYGLVMIMNMALIGNNQAQTHFNLRGQYETLSFIAGPVNSKDASNGKGWITIKGDGKILHEYEIKQDDIAKRITLDVTGVHQLSVFSEQSEMSLYGAIVDAWVYPAGQAPNVETETAVSETDPRLKTLPDVCKLISNIPPYSTRSDVDRQVYTGESDYITFSMGGTKFSEGFILYEKANFWDDNVVSYVAFDLGNEFDYVSFTAGYVGKSWVMNNDKLMVYADDRLILEAPLNATSPNQKYVLPLNKCRKLRFENGGQGTMNVGAYGIGDLVVYRGEPVENDLFVHPIPECPHNIDLIDLGAPYIHYVSTSQGNVFYDGSTQRKYFTMPDGSRINKGFMLQTSTHFSLDHGVLSGTDNTMAATVGAAAVGSSFVVAGAVGGTLIGSTLMGAAAFLVLAAGGEAVENSCAAFNTYGQYNSLTFTVACLKTAGEAQLLGPDTWQADKSEYKETLLIGADQKVVAELAVFESMKPQTITIPINGCHQLMFWLANTAGNSAQFVFYDLKLSKDTCQMVIPEDARSTKPEISVPLWTDKKLSAAWPRQKSTGAEEIDTYFRDLSIASERAVKYVNSFRPPYEICTYYLETEAGQICKAVKLRFKREADDPNSILPTANNMRADVEGGFYPITEVHQNCVSAVEDLRKLKDDIVSLNISQASAYLALPSLGLAAIGYGKVMKQSATLLKEVSQVVNAMYEEKTSELMFLNTIISTAVDIDGRQSSDKTIFCPLFEGETPPEGDKMMVRNFAL</sequence>
<dbReference type="Gene3D" id="2.60.120.1060">
    <property type="entry name" value="NPCBM/NEW2 domain"/>
    <property type="match status" value="2"/>
</dbReference>
<evidence type="ECO:0000256" key="1">
    <source>
        <dbReference type="SAM" id="SignalP"/>
    </source>
</evidence>
<name>A0A9D9N4C6_9BACT</name>
<dbReference type="AlphaFoldDB" id="A0A9D9N4C6"/>
<evidence type="ECO:0000313" key="3">
    <source>
        <dbReference type="Proteomes" id="UP000823641"/>
    </source>
</evidence>
<reference evidence="2" key="2">
    <citation type="journal article" date="2021" name="PeerJ">
        <title>Extensive microbial diversity within the chicken gut microbiome revealed by metagenomics and culture.</title>
        <authorList>
            <person name="Gilroy R."/>
            <person name="Ravi A."/>
            <person name="Getino M."/>
            <person name="Pursley I."/>
            <person name="Horton D.L."/>
            <person name="Alikhan N.F."/>
            <person name="Baker D."/>
            <person name="Gharbi K."/>
            <person name="Hall N."/>
            <person name="Watson M."/>
            <person name="Adriaenssens E.M."/>
            <person name="Foster-Nyarko E."/>
            <person name="Jarju S."/>
            <person name="Secka A."/>
            <person name="Antonio M."/>
            <person name="Oren A."/>
            <person name="Chaudhuri R.R."/>
            <person name="La Ragione R."/>
            <person name="Hildebrand F."/>
            <person name="Pallen M.J."/>
        </authorList>
    </citation>
    <scope>NUCLEOTIDE SEQUENCE</scope>
    <source>
        <strain evidence="2">G3-3990</strain>
    </source>
</reference>
<dbReference type="InterPro" id="IPR038637">
    <property type="entry name" value="NPCBM_sf"/>
</dbReference>
<feature type="chain" id="PRO_5038549388" evidence="1">
    <location>
        <begin position="23"/>
        <end position="959"/>
    </location>
</feature>
<proteinExistence type="predicted"/>
<reference evidence="2" key="1">
    <citation type="submission" date="2020-10" db="EMBL/GenBank/DDBJ databases">
        <authorList>
            <person name="Gilroy R."/>
        </authorList>
    </citation>
    <scope>NUCLEOTIDE SEQUENCE</scope>
    <source>
        <strain evidence="2">G3-3990</strain>
    </source>
</reference>
<dbReference type="EMBL" id="JADIMG010000058">
    <property type="protein sequence ID" value="MBO8459844.1"/>
    <property type="molecule type" value="Genomic_DNA"/>
</dbReference>
<evidence type="ECO:0000313" key="2">
    <source>
        <dbReference type="EMBL" id="MBO8459844.1"/>
    </source>
</evidence>